<protein>
    <recommendedName>
        <fullName evidence="4">DUF3592 domain-containing protein</fullName>
    </recommendedName>
</protein>
<name>A0A938WT75_9BACT</name>
<dbReference type="RefSeq" id="WP_205104436.1">
    <property type="nucleotide sequence ID" value="NZ_JACJJG010000029.1"/>
</dbReference>
<feature type="transmembrane region" description="Helical" evidence="1">
    <location>
        <begin position="12"/>
        <end position="37"/>
    </location>
</feature>
<keyword evidence="3" id="KW-1185">Reference proteome</keyword>
<comment type="caution">
    <text evidence="2">The sequence shown here is derived from an EMBL/GenBank/DDBJ whole genome shotgun (WGS) entry which is preliminary data.</text>
</comment>
<evidence type="ECO:0000313" key="2">
    <source>
        <dbReference type="EMBL" id="MBM6673627.1"/>
    </source>
</evidence>
<accession>A0A938WT75</accession>
<dbReference type="Proteomes" id="UP000706891">
    <property type="component" value="Unassembled WGS sequence"/>
</dbReference>
<proteinExistence type="predicted"/>
<keyword evidence="1" id="KW-0472">Membrane</keyword>
<evidence type="ECO:0000256" key="1">
    <source>
        <dbReference type="SAM" id="Phobius"/>
    </source>
</evidence>
<keyword evidence="1" id="KW-1133">Transmembrane helix</keyword>
<feature type="transmembrane region" description="Helical" evidence="1">
    <location>
        <begin position="118"/>
        <end position="136"/>
    </location>
</feature>
<reference evidence="2" key="2">
    <citation type="journal article" date="2021" name="Sci. Rep.">
        <title>The distribution of antibiotic resistance genes in chicken gut microbiota commensals.</title>
        <authorList>
            <person name="Juricova H."/>
            <person name="Matiasovicova J."/>
            <person name="Kubasova T."/>
            <person name="Cejkova D."/>
            <person name="Rychlik I."/>
        </authorList>
    </citation>
    <scope>NUCLEOTIDE SEQUENCE</scope>
    <source>
        <strain evidence="2">An824</strain>
    </source>
</reference>
<evidence type="ECO:0000313" key="3">
    <source>
        <dbReference type="Proteomes" id="UP000706891"/>
    </source>
</evidence>
<dbReference type="EMBL" id="JACJJG010000029">
    <property type="protein sequence ID" value="MBM6673627.1"/>
    <property type="molecule type" value="Genomic_DNA"/>
</dbReference>
<reference evidence="2" key="1">
    <citation type="submission" date="2020-08" db="EMBL/GenBank/DDBJ databases">
        <authorList>
            <person name="Cejkova D."/>
            <person name="Kubasova T."/>
            <person name="Jahodarova E."/>
            <person name="Rychlik I."/>
        </authorList>
    </citation>
    <scope>NUCLEOTIDE SEQUENCE</scope>
    <source>
        <strain evidence="2">An824</strain>
    </source>
</reference>
<gene>
    <name evidence="2" type="ORF">H6A34_07040</name>
</gene>
<dbReference type="AlphaFoldDB" id="A0A938WT75"/>
<evidence type="ECO:0008006" key="4">
    <source>
        <dbReference type="Google" id="ProtNLM"/>
    </source>
</evidence>
<sequence length="143" mass="16025">MKSLANLRVDDLIWLAAFAGAAVLLGIGLYGLISLAIDSRTYVPTKGIVERVDRTRTYRHRKTRTESHAMVIYDTERFGKLSTTYDANFAIGLGKGDEVALIYDPEHPRDVRFPSRDIWAYGTCCACGLLLGWGGMQLRRRKA</sequence>
<keyword evidence="1" id="KW-0812">Transmembrane</keyword>
<organism evidence="2 3">
    <name type="scientific">Marseilla massiliensis</name>
    <dbReference type="NCBI Taxonomy" id="1841864"/>
    <lineage>
        <taxon>Bacteria</taxon>
        <taxon>Pseudomonadati</taxon>
        <taxon>Bacteroidota</taxon>
        <taxon>Bacteroidia</taxon>
        <taxon>Bacteroidales</taxon>
        <taxon>Prevotellaceae</taxon>
        <taxon>Marseilla</taxon>
    </lineage>
</organism>